<dbReference type="PANTHER" id="PTHR37299:SF1">
    <property type="entry name" value="STAGE 0 SPORULATION PROTEIN A HOMOLOG"/>
    <property type="match status" value="1"/>
</dbReference>
<evidence type="ECO:0000313" key="3">
    <source>
        <dbReference type="EMBL" id="ADQ80055.1"/>
    </source>
</evidence>
<evidence type="ECO:0000259" key="2">
    <source>
        <dbReference type="PROSITE" id="PS50930"/>
    </source>
</evidence>
<dbReference type="AlphaFoldDB" id="E4T5R1"/>
<dbReference type="GO" id="GO:0000156">
    <property type="term" value="F:phosphorelay response regulator activity"/>
    <property type="evidence" value="ECO:0007669"/>
    <property type="project" value="InterPro"/>
</dbReference>
<reference evidence="3 4" key="2">
    <citation type="journal article" date="2011" name="Stand. Genomic Sci.">
        <title>Complete genome sequence of Paludibacter propionicigenes type strain (WB4).</title>
        <authorList>
            <person name="Gronow S."/>
            <person name="Munk C."/>
            <person name="Lapidus A."/>
            <person name="Nolan M."/>
            <person name="Lucas S."/>
            <person name="Hammon N."/>
            <person name="Deshpande S."/>
            <person name="Cheng J.F."/>
            <person name="Tapia R."/>
            <person name="Han C."/>
            <person name="Goodwin L."/>
            <person name="Pitluck S."/>
            <person name="Liolios K."/>
            <person name="Ivanova N."/>
            <person name="Mavromatis K."/>
            <person name="Mikhailova N."/>
            <person name="Pati A."/>
            <person name="Chen A."/>
            <person name="Palaniappan K."/>
            <person name="Land M."/>
            <person name="Hauser L."/>
            <person name="Chang Y.J."/>
            <person name="Jeffries C.D."/>
            <person name="Brambilla E."/>
            <person name="Rohde M."/>
            <person name="Goker M."/>
            <person name="Detter J.C."/>
            <person name="Woyke T."/>
            <person name="Bristow J."/>
            <person name="Eisen J.A."/>
            <person name="Markowitz V."/>
            <person name="Hugenholtz P."/>
            <person name="Kyrpides N.C."/>
            <person name="Klenk H.P."/>
        </authorList>
    </citation>
    <scope>NUCLEOTIDE SEQUENCE [LARGE SCALE GENOMIC DNA]</scope>
    <source>
        <strain evidence="4">DSM 17365 / JCM 13257 / WB4</strain>
    </source>
</reference>
<dbReference type="GO" id="GO:0003677">
    <property type="term" value="F:DNA binding"/>
    <property type="evidence" value="ECO:0007669"/>
    <property type="project" value="InterPro"/>
</dbReference>
<dbReference type="eggNOG" id="COG3279">
    <property type="taxonomic scope" value="Bacteria"/>
</dbReference>
<dbReference type="Pfam" id="PF04397">
    <property type="entry name" value="LytTR"/>
    <property type="match status" value="1"/>
</dbReference>
<feature type="transmembrane region" description="Helical" evidence="1">
    <location>
        <begin position="109"/>
        <end position="129"/>
    </location>
</feature>
<name>E4T5R1_PALPW</name>
<keyword evidence="1" id="KW-1133">Transmembrane helix</keyword>
<protein>
    <submittedName>
        <fullName evidence="3">Response regulator receiver protein</fullName>
    </submittedName>
</protein>
<dbReference type="EMBL" id="CP002345">
    <property type="protein sequence ID" value="ADQ80055.1"/>
    <property type="molecule type" value="Genomic_DNA"/>
</dbReference>
<sequence length="275" mass="31499">MLYPFLENTSEKIRYTLIWVLYAILQTFVLYPIVALPLWMLMLDGVVHALILGLLGILLWSTVRYGNYAVLSIYQRLINHVTLAVLIIAIWLGSGYGLFYGFWGEKVASAFIPVLPLRALIGLLIYLLIIKHFREMSQQLDTENEISVETPAVIEEAKPQKSAEPELLERIAVKSGTKIHVVLIPDIIYMQADGDYVQIFTSQGKYLKEQTMKYFEEHLPENQFVRVHRSVIVNVEMISRIELYEKQNQLLTLKTGQQIKTSLAGYKALRGVLNL</sequence>
<dbReference type="Gene3D" id="2.40.50.1020">
    <property type="entry name" value="LytTr DNA-binding domain"/>
    <property type="match status" value="1"/>
</dbReference>
<dbReference type="PANTHER" id="PTHR37299">
    <property type="entry name" value="TRANSCRIPTIONAL REGULATOR-RELATED"/>
    <property type="match status" value="1"/>
</dbReference>
<evidence type="ECO:0000313" key="4">
    <source>
        <dbReference type="Proteomes" id="UP000008718"/>
    </source>
</evidence>
<dbReference type="RefSeq" id="WP_013445424.1">
    <property type="nucleotide sequence ID" value="NC_014734.1"/>
</dbReference>
<feature type="transmembrane region" description="Helical" evidence="1">
    <location>
        <begin position="81"/>
        <end position="103"/>
    </location>
</feature>
<gene>
    <name evidence="3" type="ordered locus">Palpr_1916</name>
</gene>
<dbReference type="Proteomes" id="UP000008718">
    <property type="component" value="Chromosome"/>
</dbReference>
<dbReference type="HOGENOM" id="CLU_087873_0_0_10"/>
<dbReference type="InterPro" id="IPR007492">
    <property type="entry name" value="LytTR_DNA-bd_dom"/>
</dbReference>
<keyword evidence="1" id="KW-0812">Transmembrane</keyword>
<feature type="domain" description="HTH LytTR-type" evidence="2">
    <location>
        <begin position="171"/>
        <end position="275"/>
    </location>
</feature>
<reference key="1">
    <citation type="submission" date="2010-11" db="EMBL/GenBank/DDBJ databases">
        <title>The complete genome of Paludibacter propionicigenes DSM 17365.</title>
        <authorList>
            <consortium name="US DOE Joint Genome Institute (JGI-PGF)"/>
            <person name="Lucas S."/>
            <person name="Copeland A."/>
            <person name="Lapidus A."/>
            <person name="Bruce D."/>
            <person name="Goodwin L."/>
            <person name="Pitluck S."/>
            <person name="Kyrpides N."/>
            <person name="Mavromatis K."/>
            <person name="Ivanova N."/>
            <person name="Munk A.C."/>
            <person name="Brettin T."/>
            <person name="Detter J.C."/>
            <person name="Han C."/>
            <person name="Tapia R."/>
            <person name="Land M."/>
            <person name="Hauser L."/>
            <person name="Markowitz V."/>
            <person name="Cheng J.-F."/>
            <person name="Hugenholtz P."/>
            <person name="Woyke T."/>
            <person name="Wu D."/>
            <person name="Gronow S."/>
            <person name="Wellnitz S."/>
            <person name="Brambilla E."/>
            <person name="Klenk H.-P."/>
            <person name="Eisen J.A."/>
        </authorList>
    </citation>
    <scope>NUCLEOTIDE SEQUENCE</scope>
    <source>
        <strain>WB4</strain>
    </source>
</reference>
<dbReference type="SMART" id="SM00850">
    <property type="entry name" value="LytTR"/>
    <property type="match status" value="1"/>
</dbReference>
<dbReference type="PROSITE" id="PS50930">
    <property type="entry name" value="HTH_LYTTR"/>
    <property type="match status" value="1"/>
</dbReference>
<proteinExistence type="predicted"/>
<keyword evidence="4" id="KW-1185">Reference proteome</keyword>
<accession>E4T5R1</accession>
<dbReference type="KEGG" id="ppn:Palpr_1916"/>
<dbReference type="OrthoDB" id="1116942at2"/>
<dbReference type="STRING" id="694427.Palpr_1916"/>
<organism evidence="3 4">
    <name type="scientific">Paludibacter propionicigenes (strain DSM 17365 / JCM 13257 / WB4)</name>
    <dbReference type="NCBI Taxonomy" id="694427"/>
    <lineage>
        <taxon>Bacteria</taxon>
        <taxon>Pseudomonadati</taxon>
        <taxon>Bacteroidota</taxon>
        <taxon>Bacteroidia</taxon>
        <taxon>Bacteroidales</taxon>
        <taxon>Paludibacteraceae</taxon>
        <taxon>Paludibacter</taxon>
    </lineage>
</organism>
<feature type="transmembrane region" description="Helical" evidence="1">
    <location>
        <begin position="12"/>
        <end position="33"/>
    </location>
</feature>
<dbReference type="InterPro" id="IPR046947">
    <property type="entry name" value="LytR-like"/>
</dbReference>
<keyword evidence="1" id="KW-0472">Membrane</keyword>
<evidence type="ECO:0000256" key="1">
    <source>
        <dbReference type="SAM" id="Phobius"/>
    </source>
</evidence>
<feature type="transmembrane region" description="Helical" evidence="1">
    <location>
        <begin position="39"/>
        <end position="60"/>
    </location>
</feature>